<name>A0ABX9SUC8_SPHMI</name>
<dbReference type="Proteomes" id="UP000276029">
    <property type="component" value="Unassembled WGS sequence"/>
</dbReference>
<dbReference type="PIRSF" id="PIRSF001434">
    <property type="entry name" value="CGS"/>
    <property type="match status" value="1"/>
</dbReference>
<dbReference type="PROSITE" id="PS00868">
    <property type="entry name" value="CYS_MET_METAB_PP"/>
    <property type="match status" value="1"/>
</dbReference>
<dbReference type="Gene3D" id="3.90.1150.10">
    <property type="entry name" value="Aspartate Aminotransferase, domain 1"/>
    <property type="match status" value="1"/>
</dbReference>
<evidence type="ECO:0000256" key="1">
    <source>
        <dbReference type="ARBA" id="ARBA00001933"/>
    </source>
</evidence>
<reference evidence="4 5" key="1">
    <citation type="submission" date="2018-10" db="EMBL/GenBank/DDBJ databases">
        <title>Genomic Encyclopedia of Type Strains, Phase IV (KMG-IV): sequencing the most valuable type-strain genomes for metagenomic binning, comparative biology and taxonomic classification.</title>
        <authorList>
            <person name="Goeker M."/>
        </authorList>
    </citation>
    <scope>NUCLEOTIDE SEQUENCE [LARGE SCALE GENOMIC DNA]</scope>
    <source>
        <strain evidence="4 5">DSM 19791</strain>
    </source>
</reference>
<dbReference type="InterPro" id="IPR000277">
    <property type="entry name" value="Cys/Met-Metab_PyrdxlP-dep_enz"/>
</dbReference>
<comment type="caution">
    <text evidence="4">The sequence shown here is derived from an EMBL/GenBank/DDBJ whole genome shotgun (WGS) entry which is preliminary data.</text>
</comment>
<accession>A0ABX9SUC8</accession>
<keyword evidence="2 3" id="KW-0663">Pyridoxal phosphate</keyword>
<proteinExistence type="inferred from homology"/>
<dbReference type="RefSeq" id="WP_121053639.1">
    <property type="nucleotide sequence ID" value="NZ_RBWX01000013.1"/>
</dbReference>
<evidence type="ECO:0000256" key="2">
    <source>
        <dbReference type="ARBA" id="ARBA00022898"/>
    </source>
</evidence>
<dbReference type="Pfam" id="PF01053">
    <property type="entry name" value="Cys_Met_Meta_PP"/>
    <property type="match status" value="1"/>
</dbReference>
<comment type="cofactor">
    <cofactor evidence="1 3">
        <name>pyridoxal 5'-phosphate</name>
        <dbReference type="ChEBI" id="CHEBI:597326"/>
    </cofactor>
</comment>
<dbReference type="Gene3D" id="3.40.640.10">
    <property type="entry name" value="Type I PLP-dependent aspartate aminotransferase-like (Major domain)"/>
    <property type="match status" value="1"/>
</dbReference>
<keyword evidence="5" id="KW-1185">Reference proteome</keyword>
<dbReference type="InterPro" id="IPR054542">
    <property type="entry name" value="Cys_met_metab_PP"/>
</dbReference>
<dbReference type="InterPro" id="IPR015422">
    <property type="entry name" value="PyrdxlP-dep_Trfase_small"/>
</dbReference>
<dbReference type="InterPro" id="IPR015421">
    <property type="entry name" value="PyrdxlP-dep_Trfase_major"/>
</dbReference>
<evidence type="ECO:0000313" key="5">
    <source>
        <dbReference type="Proteomes" id="UP000276029"/>
    </source>
</evidence>
<dbReference type="EMBL" id="RBWX01000013">
    <property type="protein sequence ID" value="RKS84551.1"/>
    <property type="molecule type" value="Genomic_DNA"/>
</dbReference>
<comment type="similarity">
    <text evidence="3">Belongs to the trans-sulfuration enzymes family.</text>
</comment>
<dbReference type="PANTHER" id="PTHR11808:SF86">
    <property type="entry name" value="METHIONINE GAMMA-LYASE"/>
    <property type="match status" value="1"/>
</dbReference>
<dbReference type="NCBIfam" id="NF005455">
    <property type="entry name" value="PRK07049.1"/>
    <property type="match status" value="1"/>
</dbReference>
<gene>
    <name evidence="4" type="ORF">DFR51_3643</name>
</gene>
<dbReference type="InterPro" id="IPR015424">
    <property type="entry name" value="PyrdxlP-dep_Trfase"/>
</dbReference>
<dbReference type="SUPFAM" id="SSF53383">
    <property type="entry name" value="PLP-dependent transferases"/>
    <property type="match status" value="1"/>
</dbReference>
<evidence type="ECO:0000313" key="4">
    <source>
        <dbReference type="EMBL" id="RKS84551.1"/>
    </source>
</evidence>
<dbReference type="PANTHER" id="PTHR11808">
    <property type="entry name" value="TRANS-SULFURATION ENZYME FAMILY MEMBER"/>
    <property type="match status" value="1"/>
</dbReference>
<dbReference type="CDD" id="cd00614">
    <property type="entry name" value="CGS_like"/>
    <property type="match status" value="1"/>
</dbReference>
<organism evidence="4 5">
    <name type="scientific">Sphingosinicella microcystinivorans</name>
    <dbReference type="NCBI Taxonomy" id="335406"/>
    <lineage>
        <taxon>Bacteria</taxon>
        <taxon>Pseudomonadati</taxon>
        <taxon>Pseudomonadota</taxon>
        <taxon>Alphaproteobacteria</taxon>
        <taxon>Sphingomonadales</taxon>
        <taxon>Sphingosinicellaceae</taxon>
        <taxon>Sphingosinicella</taxon>
    </lineage>
</organism>
<sequence>MRRTITHIGDHALSPSSLMMSYGFDPKLSEGAIKCPVFQSSTFVFESAASGKSVMQLAYGLRERGVAEDPGLIYSRINNPALEILEDRLALWDSAERALVFASGMAAISTTILSMARPGDAIVYTAPVYGGTDFLFEKLLPQFGIRCYPVSGDLSAASMQASVEAARAGLGTNGRLAAIYAETPANPTNRLIDLAMLADLARGMEAQPGGRPRLVVDNTMLGPLWQKPLAHGADIAIYSLTKYVGGHSDLIAGSCVGSDADLAAISGFRTILGTMTDPHTAWLLMRSLETLSLRMRQSEASAWKVAEALRHHPKVEQVGFLGFVDPDSEQGRIYARQCTGAGSTFSVILCGGEAEAFRFLDSLKLIKLAVSLGGTESLASYPAGMTHVDVAPEMQKAYGIADNLVRLSIGVEEPEDLIADCLQALDQV</sequence>
<evidence type="ECO:0000256" key="3">
    <source>
        <dbReference type="RuleBase" id="RU362118"/>
    </source>
</evidence>
<protein>
    <submittedName>
        <fullName evidence="4">Methionine-gamma-lyase</fullName>
    </submittedName>
</protein>